<dbReference type="PROSITE" id="PS50850">
    <property type="entry name" value="MFS"/>
    <property type="match status" value="1"/>
</dbReference>
<feature type="transmembrane region" description="Helical" evidence="8">
    <location>
        <begin position="178"/>
        <end position="198"/>
    </location>
</feature>
<dbReference type="InterPro" id="IPR010290">
    <property type="entry name" value="TM_effector"/>
</dbReference>
<evidence type="ECO:0000256" key="2">
    <source>
        <dbReference type="ARBA" id="ARBA00022448"/>
    </source>
</evidence>
<dbReference type="GO" id="GO:0022857">
    <property type="term" value="F:transmembrane transporter activity"/>
    <property type="evidence" value="ECO:0007669"/>
    <property type="project" value="InterPro"/>
</dbReference>
<evidence type="ECO:0000256" key="5">
    <source>
        <dbReference type="ARBA" id="ARBA00022989"/>
    </source>
</evidence>
<dbReference type="PANTHER" id="PTHR23513:SF6">
    <property type="entry name" value="MAJOR FACILITATOR SUPERFAMILY ASSOCIATED DOMAIN-CONTAINING PROTEIN"/>
    <property type="match status" value="1"/>
</dbReference>
<feature type="domain" description="Major facilitator superfamily (MFS) profile" evidence="9">
    <location>
        <begin position="21"/>
        <end position="407"/>
    </location>
</feature>
<evidence type="ECO:0000313" key="10">
    <source>
        <dbReference type="EMBL" id="GHG42179.1"/>
    </source>
</evidence>
<protein>
    <submittedName>
        <fullName evidence="10">MFS transporter</fullName>
    </submittedName>
</protein>
<feature type="transmembrane region" description="Helical" evidence="8">
    <location>
        <begin position="261"/>
        <end position="283"/>
    </location>
</feature>
<feature type="transmembrane region" description="Helical" evidence="8">
    <location>
        <begin position="319"/>
        <end position="342"/>
    </location>
</feature>
<evidence type="ECO:0000256" key="6">
    <source>
        <dbReference type="ARBA" id="ARBA00023136"/>
    </source>
</evidence>
<evidence type="ECO:0000259" key="9">
    <source>
        <dbReference type="PROSITE" id="PS50850"/>
    </source>
</evidence>
<keyword evidence="2" id="KW-0813">Transport</keyword>
<comment type="caution">
    <text evidence="10">The sequence shown here is derived from an EMBL/GenBank/DDBJ whole genome shotgun (WGS) entry which is preliminary data.</text>
</comment>
<evidence type="ECO:0000256" key="3">
    <source>
        <dbReference type="ARBA" id="ARBA00022475"/>
    </source>
</evidence>
<name>A0A919C1P2_9ACTN</name>
<dbReference type="EMBL" id="BNBF01000004">
    <property type="protein sequence ID" value="GHG42179.1"/>
    <property type="molecule type" value="Genomic_DNA"/>
</dbReference>
<dbReference type="PANTHER" id="PTHR23513">
    <property type="entry name" value="INTEGRAL MEMBRANE EFFLUX PROTEIN-RELATED"/>
    <property type="match status" value="1"/>
</dbReference>
<keyword evidence="4 8" id="KW-0812">Transmembrane</keyword>
<organism evidence="10 11">
    <name type="scientific">Streptomyces capoamus</name>
    <dbReference type="NCBI Taxonomy" id="68183"/>
    <lineage>
        <taxon>Bacteria</taxon>
        <taxon>Bacillati</taxon>
        <taxon>Actinomycetota</taxon>
        <taxon>Actinomycetes</taxon>
        <taxon>Kitasatosporales</taxon>
        <taxon>Streptomycetaceae</taxon>
        <taxon>Streptomyces</taxon>
    </lineage>
</organism>
<dbReference type="SUPFAM" id="SSF103473">
    <property type="entry name" value="MFS general substrate transporter"/>
    <property type="match status" value="1"/>
</dbReference>
<dbReference type="InterPro" id="IPR036259">
    <property type="entry name" value="MFS_trans_sf"/>
</dbReference>
<proteinExistence type="predicted"/>
<evidence type="ECO:0000256" key="4">
    <source>
        <dbReference type="ARBA" id="ARBA00022692"/>
    </source>
</evidence>
<comment type="subcellular location">
    <subcellularLocation>
        <location evidence="1">Cell membrane</location>
        <topology evidence="1">Multi-pass membrane protein</topology>
    </subcellularLocation>
</comment>
<feature type="transmembrane region" description="Helical" evidence="8">
    <location>
        <begin position="295"/>
        <end position="313"/>
    </location>
</feature>
<dbReference type="Proteomes" id="UP000619355">
    <property type="component" value="Unassembled WGS sequence"/>
</dbReference>
<feature type="transmembrane region" description="Helical" evidence="8">
    <location>
        <begin position="354"/>
        <end position="377"/>
    </location>
</feature>
<feature type="transmembrane region" description="Helical" evidence="8">
    <location>
        <begin position="235"/>
        <end position="255"/>
    </location>
</feature>
<keyword evidence="6 8" id="KW-0472">Membrane</keyword>
<dbReference type="InterPro" id="IPR020846">
    <property type="entry name" value="MFS_dom"/>
</dbReference>
<feature type="region of interest" description="Disordered" evidence="7">
    <location>
        <begin position="404"/>
        <end position="427"/>
    </location>
</feature>
<dbReference type="CDD" id="cd06173">
    <property type="entry name" value="MFS_MefA_like"/>
    <property type="match status" value="1"/>
</dbReference>
<gene>
    <name evidence="10" type="ORF">GCM10018980_17630</name>
</gene>
<dbReference type="Gene3D" id="1.20.1250.20">
    <property type="entry name" value="MFS general substrate transporter like domains"/>
    <property type="match status" value="1"/>
</dbReference>
<keyword evidence="11" id="KW-1185">Reference proteome</keyword>
<keyword evidence="5 8" id="KW-1133">Transmembrane helix</keyword>
<evidence type="ECO:0000313" key="11">
    <source>
        <dbReference type="Proteomes" id="UP000619355"/>
    </source>
</evidence>
<reference evidence="11" key="1">
    <citation type="journal article" date="2019" name="Int. J. Syst. Evol. Microbiol.">
        <title>The Global Catalogue of Microorganisms (GCM) 10K type strain sequencing project: providing services to taxonomists for standard genome sequencing and annotation.</title>
        <authorList>
            <consortium name="The Broad Institute Genomics Platform"/>
            <consortium name="The Broad Institute Genome Sequencing Center for Infectious Disease"/>
            <person name="Wu L."/>
            <person name="Ma J."/>
        </authorList>
    </citation>
    <scope>NUCLEOTIDE SEQUENCE [LARGE SCALE GENOMIC DNA]</scope>
    <source>
        <strain evidence="11">JCM 4253</strain>
    </source>
</reference>
<sequence>MTHTVREEVPRNVTPLLRNRDFVLLWQAAAVSGLGSNASSVAYPLLILALTGSPADAGLTGFIALLPQLLFQLPAGALVDRWNRRRTMIVCDVLRGLAVASVAAALLLHRLSLWHILAVGFAEGTLTVCFRIAASAAVPNVVHPSQLAAALSRNEARARGAAMLGQPLGGVLFGLGRAVPFLFDAATYLWSLGGLLLIRREFQAERRPRTAPLHRELTEGVRWLWRQPFLRTTTFLVAGSNLLFQALFLTVIVMARGRHGSSTAIGVMFGVAAVGGVLGSLLAPAVERRLSMRTVVIGANWAWALLTPVLLVVRDPYVIGVVYALMCFVGPVWNVVVSAYQLAVTPDAIQGRVLGAVGLVAFGAIPLGSLVGGQLLAWLGADATVWVLAGWMVLLAATAAFSPSVRSAPTPAGAASGSEEPEPTPAG</sequence>
<feature type="compositionally biased region" description="Low complexity" evidence="7">
    <location>
        <begin position="407"/>
        <end position="418"/>
    </location>
</feature>
<dbReference type="Pfam" id="PF05977">
    <property type="entry name" value="MFS_3"/>
    <property type="match status" value="1"/>
</dbReference>
<dbReference type="AlphaFoldDB" id="A0A919C1P2"/>
<evidence type="ECO:0000256" key="7">
    <source>
        <dbReference type="SAM" id="MobiDB-lite"/>
    </source>
</evidence>
<dbReference type="GO" id="GO:0005886">
    <property type="term" value="C:plasma membrane"/>
    <property type="evidence" value="ECO:0007669"/>
    <property type="project" value="UniProtKB-SubCell"/>
</dbReference>
<evidence type="ECO:0000256" key="8">
    <source>
        <dbReference type="SAM" id="Phobius"/>
    </source>
</evidence>
<dbReference type="RefSeq" id="WP_189979942.1">
    <property type="nucleotide sequence ID" value="NZ_BNBF01000004.1"/>
</dbReference>
<feature type="transmembrane region" description="Helical" evidence="8">
    <location>
        <begin position="87"/>
        <end position="108"/>
    </location>
</feature>
<keyword evidence="3" id="KW-1003">Cell membrane</keyword>
<accession>A0A919C1P2</accession>
<feature type="transmembrane region" description="Helical" evidence="8">
    <location>
        <begin position="383"/>
        <end position="401"/>
    </location>
</feature>
<evidence type="ECO:0000256" key="1">
    <source>
        <dbReference type="ARBA" id="ARBA00004651"/>
    </source>
</evidence>